<dbReference type="InterPro" id="IPR011053">
    <property type="entry name" value="Single_hybrid_motif"/>
</dbReference>
<evidence type="ECO:0000256" key="4">
    <source>
        <dbReference type="ARBA" id="ARBA00007317"/>
    </source>
</evidence>
<evidence type="ECO:0000259" key="13">
    <source>
        <dbReference type="PROSITE" id="PS51826"/>
    </source>
</evidence>
<dbReference type="PROSITE" id="PS50968">
    <property type="entry name" value="BIOTINYL_LIPOYL"/>
    <property type="match status" value="1"/>
</dbReference>
<dbReference type="FunFam" id="3.30.559.10:FF:000007">
    <property type="entry name" value="Dihydrolipoamide acetyltransferase component of pyruvate dehydrogenase complex"/>
    <property type="match status" value="1"/>
</dbReference>
<feature type="compositionally biased region" description="Basic and acidic residues" evidence="11">
    <location>
        <begin position="105"/>
        <end position="117"/>
    </location>
</feature>
<feature type="compositionally biased region" description="Low complexity" evidence="11">
    <location>
        <begin position="163"/>
        <end position="178"/>
    </location>
</feature>
<keyword evidence="6 10" id="KW-0808">Transferase</keyword>
<sequence length="461" mass="48896">MGKYAFRLPDIGEGIAEAEISEWYVAVGDTVEEDQQLVDVMTDKATVDISSPVSGKVVSLNGAVGDMLAVGSVLVEFEVEGDADAVDDGGQGDSTSPEAATQKASDAEPPQKDEPAQKRQAPAEAKSGTFAASAKQTASPSASKPAKTAADAAKDGSPAMRRGAASGKGSGAPLASPATRRKAHEHGIALQYVTGTGPAGRILEADLEAYIADGAPKPGGGSGLRQRTGVDDIRIVGMRRRIAEKMQQSKRSIPHFCYVEEFDMTALEDLRATMNAGRGEDQSKLTVLPFLIRAVARLLPDYPMLNGHYDEAEEAFRAHEAFHAGIATQTERGLSVPVVRHAESLGVWDCAAEIRRVSEAAREGTASRDELSGSTLTITSLGPLGGISATPVINHPEVGIIGPNKMVERPVVIDGRIEIRKIMNLSSSFDHRIVDGYDAARFIQDLKRLIECPALIFAEDE</sequence>
<feature type="domain" description="Peripheral subunit-binding (PSBD)" evidence="13">
    <location>
        <begin position="174"/>
        <end position="211"/>
    </location>
</feature>
<evidence type="ECO:0000256" key="6">
    <source>
        <dbReference type="ARBA" id="ARBA00022679"/>
    </source>
</evidence>
<evidence type="ECO:0000256" key="2">
    <source>
        <dbReference type="ARBA" id="ARBA00004052"/>
    </source>
</evidence>
<reference evidence="15" key="1">
    <citation type="journal article" date="2017" name="Int. J. Syst. Evol. Microbiol.">
        <title>Notoacmeibacter marinus gen. nov., sp. nov., isolated from the gut of a limpet and proposal of Notoacmeibacteraceae fam. nov. in the order Rhizobiales of the class Alphaproteobacteria.</title>
        <authorList>
            <person name="Huang Z."/>
            <person name="Guo F."/>
            <person name="Lai Q."/>
        </authorList>
    </citation>
    <scope>NUCLEOTIDE SEQUENCE [LARGE SCALE GENOMIC DNA]</scope>
    <source>
        <strain evidence="15">XMTR2A4</strain>
    </source>
</reference>
<dbReference type="Gene3D" id="2.40.50.100">
    <property type="match status" value="1"/>
</dbReference>
<dbReference type="EMBL" id="NBYO01000003">
    <property type="protein sequence ID" value="OXS99020.1"/>
    <property type="molecule type" value="Genomic_DNA"/>
</dbReference>
<protein>
    <recommendedName>
        <fullName evidence="10">Dihydrolipoamide acetyltransferase component of pyruvate dehydrogenase complex</fullName>
        <ecNumber evidence="10">2.3.1.-</ecNumber>
    </recommendedName>
</protein>
<feature type="domain" description="Lipoyl-binding" evidence="12">
    <location>
        <begin position="3"/>
        <end position="78"/>
    </location>
</feature>
<dbReference type="SUPFAM" id="SSF51230">
    <property type="entry name" value="Single hybrid motif"/>
    <property type="match status" value="1"/>
</dbReference>
<organism evidence="14 15">
    <name type="scientific">Notoacmeibacter marinus</name>
    <dbReference type="NCBI Taxonomy" id="1876515"/>
    <lineage>
        <taxon>Bacteria</taxon>
        <taxon>Pseudomonadati</taxon>
        <taxon>Pseudomonadota</taxon>
        <taxon>Alphaproteobacteria</taxon>
        <taxon>Hyphomicrobiales</taxon>
        <taxon>Notoacmeibacteraceae</taxon>
        <taxon>Notoacmeibacter</taxon>
    </lineage>
</organism>
<feature type="compositionally biased region" description="Polar residues" evidence="11">
    <location>
        <begin position="94"/>
        <end position="104"/>
    </location>
</feature>
<keyword evidence="15" id="KW-1185">Reference proteome</keyword>
<keyword evidence="8 10" id="KW-0012">Acyltransferase</keyword>
<dbReference type="PANTHER" id="PTHR43178:SF5">
    <property type="entry name" value="LIPOAMIDE ACYLTRANSFERASE COMPONENT OF BRANCHED-CHAIN ALPHA-KETO ACID DEHYDROGENASE COMPLEX, MITOCHONDRIAL"/>
    <property type="match status" value="1"/>
</dbReference>
<dbReference type="Gene3D" id="3.30.559.10">
    <property type="entry name" value="Chloramphenicol acetyltransferase-like domain"/>
    <property type="match status" value="1"/>
</dbReference>
<dbReference type="InterPro" id="IPR036625">
    <property type="entry name" value="E3-bd_dom_sf"/>
</dbReference>
<dbReference type="InterPro" id="IPR050743">
    <property type="entry name" value="2-oxoacid_DH_E2_comp"/>
</dbReference>
<comment type="function">
    <text evidence="2">E2 component of the 2-oxoglutarate dehydrogenase (OGDH) complex which catalyzes the second step in the conversion of 2-oxoglutarate to succinyl-CoA and CO(2).</text>
</comment>
<dbReference type="SUPFAM" id="SSF52777">
    <property type="entry name" value="CoA-dependent acyltransferases"/>
    <property type="match status" value="1"/>
</dbReference>
<dbReference type="GO" id="GO:0004149">
    <property type="term" value="F:dihydrolipoyllysine-residue succinyltransferase activity"/>
    <property type="evidence" value="ECO:0007669"/>
    <property type="project" value="UniProtKB-EC"/>
</dbReference>
<dbReference type="CDD" id="cd06849">
    <property type="entry name" value="lipoyl_domain"/>
    <property type="match status" value="1"/>
</dbReference>
<dbReference type="InterPro" id="IPR001078">
    <property type="entry name" value="2-oxoacid_DH_actylTfrase"/>
</dbReference>
<evidence type="ECO:0000259" key="12">
    <source>
        <dbReference type="PROSITE" id="PS50968"/>
    </source>
</evidence>
<dbReference type="Proteomes" id="UP000215405">
    <property type="component" value="Unassembled WGS sequence"/>
</dbReference>
<evidence type="ECO:0000256" key="3">
    <source>
        <dbReference type="ARBA" id="ARBA00005145"/>
    </source>
</evidence>
<dbReference type="InterPro" id="IPR004167">
    <property type="entry name" value="PSBD"/>
</dbReference>
<dbReference type="InterPro" id="IPR000089">
    <property type="entry name" value="Biotin_lipoyl"/>
</dbReference>
<comment type="subunit">
    <text evidence="5">Forms a 24-polypeptide structural core with octahedral symmetry. Part of the 2-oxoglutarate dehydrogenase (OGDH) complex composed of E1 (2-oxoglutarate dehydrogenase), E2 (dihydrolipoamide succinyltransferase) and E3 (dihydrolipoamide dehydrogenase); the complex contains multiple copies of the three enzymatic components (E1, E2 and E3).</text>
</comment>
<evidence type="ECO:0000256" key="11">
    <source>
        <dbReference type="SAM" id="MobiDB-lite"/>
    </source>
</evidence>
<name>A0A231UT63_9HYPH</name>
<dbReference type="PROSITE" id="PS00189">
    <property type="entry name" value="LIPOYL"/>
    <property type="match status" value="1"/>
</dbReference>
<dbReference type="GO" id="GO:0031405">
    <property type="term" value="F:lipoic acid binding"/>
    <property type="evidence" value="ECO:0007669"/>
    <property type="project" value="TreeGrafter"/>
</dbReference>
<comment type="cofactor">
    <cofactor evidence="1 10">
        <name>(R)-lipoate</name>
        <dbReference type="ChEBI" id="CHEBI:83088"/>
    </cofactor>
</comment>
<feature type="compositionally biased region" description="Low complexity" evidence="11">
    <location>
        <begin position="131"/>
        <end position="151"/>
    </location>
</feature>
<proteinExistence type="inferred from homology"/>
<gene>
    <name evidence="14" type="ORF">B7H23_12455</name>
</gene>
<evidence type="ECO:0000313" key="15">
    <source>
        <dbReference type="Proteomes" id="UP000215405"/>
    </source>
</evidence>
<evidence type="ECO:0000256" key="8">
    <source>
        <dbReference type="ARBA" id="ARBA00023315"/>
    </source>
</evidence>
<dbReference type="GO" id="GO:0016407">
    <property type="term" value="F:acetyltransferase activity"/>
    <property type="evidence" value="ECO:0007669"/>
    <property type="project" value="TreeGrafter"/>
</dbReference>
<evidence type="ECO:0000313" key="14">
    <source>
        <dbReference type="EMBL" id="OXS99020.1"/>
    </source>
</evidence>
<dbReference type="Pfam" id="PF00198">
    <property type="entry name" value="2-oxoacid_dh"/>
    <property type="match status" value="1"/>
</dbReference>
<comment type="pathway">
    <text evidence="3">Amino-acid degradation; L-lysine degradation via saccharopine pathway; glutaryl-CoA from L-lysine: step 6/6.</text>
</comment>
<comment type="caution">
    <text evidence="14">The sequence shown here is derived from an EMBL/GenBank/DDBJ whole genome shotgun (WGS) entry which is preliminary data.</text>
</comment>
<dbReference type="Pfam" id="PF02817">
    <property type="entry name" value="E3_binding"/>
    <property type="match status" value="1"/>
</dbReference>
<evidence type="ECO:0000256" key="5">
    <source>
        <dbReference type="ARBA" id="ARBA00011666"/>
    </source>
</evidence>
<keyword evidence="7 10" id="KW-0450">Lipoyl</keyword>
<dbReference type="RefSeq" id="WP_094077812.1">
    <property type="nucleotide sequence ID" value="NZ_NBYO01000003.1"/>
</dbReference>
<accession>A0A231UT63</accession>
<feature type="region of interest" description="Disordered" evidence="11">
    <location>
        <begin position="84"/>
        <end position="183"/>
    </location>
</feature>
<dbReference type="SUPFAM" id="SSF47005">
    <property type="entry name" value="Peripheral subunit-binding domain of 2-oxo acid dehydrogenase complex"/>
    <property type="match status" value="1"/>
</dbReference>
<dbReference type="InterPro" id="IPR003016">
    <property type="entry name" value="2-oxoA_DH_lipoyl-BS"/>
</dbReference>
<dbReference type="PROSITE" id="PS51826">
    <property type="entry name" value="PSBD"/>
    <property type="match status" value="1"/>
</dbReference>
<evidence type="ECO:0000256" key="7">
    <source>
        <dbReference type="ARBA" id="ARBA00022823"/>
    </source>
</evidence>
<dbReference type="PANTHER" id="PTHR43178">
    <property type="entry name" value="DIHYDROLIPOAMIDE ACETYLTRANSFERASE COMPONENT OF PYRUVATE DEHYDROGENASE COMPLEX"/>
    <property type="match status" value="1"/>
</dbReference>
<evidence type="ECO:0000256" key="9">
    <source>
        <dbReference type="ARBA" id="ARBA00052761"/>
    </source>
</evidence>
<dbReference type="Gene3D" id="4.10.320.10">
    <property type="entry name" value="E3-binding domain"/>
    <property type="match status" value="1"/>
</dbReference>
<evidence type="ECO:0000256" key="1">
    <source>
        <dbReference type="ARBA" id="ARBA00001938"/>
    </source>
</evidence>
<dbReference type="AlphaFoldDB" id="A0A231UT63"/>
<comment type="catalytic activity">
    <reaction evidence="9">
        <text>N(6)-[(R)-dihydrolipoyl]-L-lysyl-[protein] + succinyl-CoA = N(6)-[(R)-S(8)-succinyldihydrolipoyl]-L-lysyl-[protein] + CoA</text>
        <dbReference type="Rhea" id="RHEA:15213"/>
        <dbReference type="Rhea" id="RHEA-COMP:10475"/>
        <dbReference type="Rhea" id="RHEA-COMP:20092"/>
        <dbReference type="ChEBI" id="CHEBI:57287"/>
        <dbReference type="ChEBI" id="CHEBI:57292"/>
        <dbReference type="ChEBI" id="CHEBI:83100"/>
        <dbReference type="ChEBI" id="CHEBI:83120"/>
        <dbReference type="EC" id="2.3.1.61"/>
    </reaction>
</comment>
<comment type="similarity">
    <text evidence="4 10">Belongs to the 2-oxoacid dehydrogenase family.</text>
</comment>
<dbReference type="EC" id="2.3.1.-" evidence="10"/>
<dbReference type="InterPro" id="IPR023213">
    <property type="entry name" value="CAT-like_dom_sf"/>
</dbReference>
<dbReference type="GO" id="GO:0005737">
    <property type="term" value="C:cytoplasm"/>
    <property type="evidence" value="ECO:0007669"/>
    <property type="project" value="TreeGrafter"/>
</dbReference>
<evidence type="ECO:0000256" key="10">
    <source>
        <dbReference type="RuleBase" id="RU003423"/>
    </source>
</evidence>
<dbReference type="Pfam" id="PF00364">
    <property type="entry name" value="Biotin_lipoyl"/>
    <property type="match status" value="1"/>
</dbReference>